<proteinExistence type="predicted"/>
<evidence type="ECO:0000256" key="1">
    <source>
        <dbReference type="SAM" id="SignalP"/>
    </source>
</evidence>
<evidence type="ECO:0000313" key="2">
    <source>
        <dbReference type="EMBL" id="KAG5847488.1"/>
    </source>
</evidence>
<gene>
    <name evidence="2" type="ORF">ANANG_G00126580</name>
</gene>
<comment type="caution">
    <text evidence="2">The sequence shown here is derived from an EMBL/GenBank/DDBJ whole genome shotgun (WGS) entry which is preliminary data.</text>
</comment>
<accession>A0A9D3MH62</accession>
<organism evidence="2 3">
    <name type="scientific">Anguilla anguilla</name>
    <name type="common">European freshwater eel</name>
    <name type="synonym">Muraena anguilla</name>
    <dbReference type="NCBI Taxonomy" id="7936"/>
    <lineage>
        <taxon>Eukaryota</taxon>
        <taxon>Metazoa</taxon>
        <taxon>Chordata</taxon>
        <taxon>Craniata</taxon>
        <taxon>Vertebrata</taxon>
        <taxon>Euteleostomi</taxon>
        <taxon>Actinopterygii</taxon>
        <taxon>Neopterygii</taxon>
        <taxon>Teleostei</taxon>
        <taxon>Anguilliformes</taxon>
        <taxon>Anguillidae</taxon>
        <taxon>Anguilla</taxon>
    </lineage>
</organism>
<dbReference type="AlphaFoldDB" id="A0A9D3MH62"/>
<keyword evidence="3" id="KW-1185">Reference proteome</keyword>
<sequence>MKSDTELACFLLVLHTWSHLVSPSYPDFTSFDPGLPILLHLPPSSFSKEVERCPEEEGTFSPPLKRLVRRPP</sequence>
<reference evidence="2" key="1">
    <citation type="submission" date="2021-01" db="EMBL/GenBank/DDBJ databases">
        <title>A chromosome-scale assembly of European eel, Anguilla anguilla.</title>
        <authorList>
            <person name="Henkel C."/>
            <person name="Jong-Raadsen S.A."/>
            <person name="Dufour S."/>
            <person name="Weltzien F.-A."/>
            <person name="Palstra A.P."/>
            <person name="Pelster B."/>
            <person name="Spaink H.P."/>
            <person name="Van Den Thillart G.E."/>
            <person name="Jansen H."/>
            <person name="Zahm M."/>
            <person name="Klopp C."/>
            <person name="Cedric C."/>
            <person name="Louis A."/>
            <person name="Berthelot C."/>
            <person name="Parey E."/>
            <person name="Roest Crollius H."/>
            <person name="Montfort J."/>
            <person name="Robinson-Rechavi M."/>
            <person name="Bucao C."/>
            <person name="Bouchez O."/>
            <person name="Gislard M."/>
            <person name="Lluch J."/>
            <person name="Milhes M."/>
            <person name="Lampietro C."/>
            <person name="Lopez Roques C."/>
            <person name="Donnadieu C."/>
            <person name="Braasch I."/>
            <person name="Desvignes T."/>
            <person name="Postlethwait J."/>
            <person name="Bobe J."/>
            <person name="Guiguen Y."/>
            <person name="Dirks R."/>
        </authorList>
    </citation>
    <scope>NUCLEOTIDE SEQUENCE</scope>
    <source>
        <strain evidence="2">Tag_6206</strain>
        <tissue evidence="2">Liver</tissue>
    </source>
</reference>
<evidence type="ECO:0000313" key="3">
    <source>
        <dbReference type="Proteomes" id="UP001044222"/>
    </source>
</evidence>
<evidence type="ECO:0008006" key="4">
    <source>
        <dbReference type="Google" id="ProtNLM"/>
    </source>
</evidence>
<name>A0A9D3MH62_ANGAN</name>
<protein>
    <recommendedName>
        <fullName evidence="4">Secreted protein</fullName>
    </recommendedName>
</protein>
<feature type="signal peptide" evidence="1">
    <location>
        <begin position="1"/>
        <end position="23"/>
    </location>
</feature>
<feature type="chain" id="PRO_5039137680" description="Secreted protein" evidence="1">
    <location>
        <begin position="24"/>
        <end position="72"/>
    </location>
</feature>
<keyword evidence="1" id="KW-0732">Signal</keyword>
<dbReference type="EMBL" id="JAFIRN010000006">
    <property type="protein sequence ID" value="KAG5847488.1"/>
    <property type="molecule type" value="Genomic_DNA"/>
</dbReference>
<dbReference type="Proteomes" id="UP001044222">
    <property type="component" value="Chromosome 6"/>
</dbReference>